<keyword evidence="3" id="KW-1185">Reference proteome</keyword>
<dbReference type="Proteomes" id="UP000246635">
    <property type="component" value="Unassembled WGS sequence"/>
</dbReference>
<proteinExistence type="predicted"/>
<feature type="coiled-coil region" evidence="1">
    <location>
        <begin position="300"/>
        <end position="327"/>
    </location>
</feature>
<evidence type="ECO:0000313" key="2">
    <source>
        <dbReference type="EMBL" id="PWW06136.1"/>
    </source>
</evidence>
<protein>
    <recommendedName>
        <fullName evidence="4">Butirosin biosynthesis protein H-like</fullName>
    </recommendedName>
</protein>
<evidence type="ECO:0000256" key="1">
    <source>
        <dbReference type="SAM" id="Coils"/>
    </source>
</evidence>
<evidence type="ECO:0000313" key="3">
    <source>
        <dbReference type="Proteomes" id="UP000246635"/>
    </source>
</evidence>
<gene>
    <name evidence="2" type="ORF">DFQ01_10337</name>
</gene>
<organism evidence="2 3">
    <name type="scientific">Paenibacillus cellulosilyticus</name>
    <dbReference type="NCBI Taxonomy" id="375489"/>
    <lineage>
        <taxon>Bacteria</taxon>
        <taxon>Bacillati</taxon>
        <taxon>Bacillota</taxon>
        <taxon>Bacilli</taxon>
        <taxon>Bacillales</taxon>
        <taxon>Paenibacillaceae</taxon>
        <taxon>Paenibacillus</taxon>
    </lineage>
</organism>
<accession>A0A2V2YXF8</accession>
<sequence length="375" mass="43997">MDIGLPFNKQPIIDSYSYHANIVAIISQYEDLEPWIYGRFLRLAYCKDNNYLDFCDGDYFDYYRCRTMYANGSRYLAEYRNYPFLECIDMTGECASQELVPLLTACMNDGYYAIIHLDHYFIAATDVYGISHKNHECIVYGYNLDKQVFYAADNFVSGKYVSIEIGFAEMEKARRASEERELKRAMKVRVAEDRQEEGININGIIKKLQEYASGTDSSMYGIITGFSEEGGFIHNGFQYDWHWYEHADRQAFIYGVDIYSFFIDDLREVGANRSKIDLRRYHTMYNHKVVLCKLYHYLTSKSFMQVNRQLETQLNELAKQCILLQNIVLKYNVTRDIKLLDVLMKYHEQSIQQEQAMVQQFVGGLERSGSRCLFV</sequence>
<evidence type="ECO:0008006" key="4">
    <source>
        <dbReference type="Google" id="ProtNLM"/>
    </source>
</evidence>
<reference evidence="2 3" key="1">
    <citation type="submission" date="2018-05" db="EMBL/GenBank/DDBJ databases">
        <title>Genomic Encyclopedia of Type Strains, Phase III (KMG-III): the genomes of soil and plant-associated and newly described type strains.</title>
        <authorList>
            <person name="Whitman W."/>
        </authorList>
    </citation>
    <scope>NUCLEOTIDE SEQUENCE [LARGE SCALE GENOMIC DNA]</scope>
    <source>
        <strain evidence="2 3">CECT 5696</strain>
    </source>
</reference>
<dbReference type="AlphaFoldDB" id="A0A2V2YXF8"/>
<comment type="caution">
    <text evidence="2">The sequence shown here is derived from an EMBL/GenBank/DDBJ whole genome shotgun (WGS) entry which is preliminary data.</text>
</comment>
<dbReference type="EMBL" id="QGTQ01000003">
    <property type="protein sequence ID" value="PWW06136.1"/>
    <property type="molecule type" value="Genomic_DNA"/>
</dbReference>
<name>A0A2V2YXF8_9BACL</name>
<keyword evidence="1" id="KW-0175">Coiled coil</keyword>